<dbReference type="NCBIfam" id="TIGR04183">
    <property type="entry name" value="Por_Secre_tail"/>
    <property type="match status" value="1"/>
</dbReference>
<dbReference type="Gene3D" id="2.60.40.10">
    <property type="entry name" value="Immunoglobulins"/>
    <property type="match status" value="1"/>
</dbReference>
<keyword evidence="2" id="KW-1185">Reference proteome</keyword>
<dbReference type="InterPro" id="IPR026444">
    <property type="entry name" value="Secre_tail"/>
</dbReference>
<gene>
    <name evidence="1" type="ORF">HBN54_002732</name>
</gene>
<dbReference type="InterPro" id="IPR013783">
    <property type="entry name" value="Ig-like_fold"/>
</dbReference>
<evidence type="ECO:0008006" key="3">
    <source>
        <dbReference type="Google" id="ProtNLM"/>
    </source>
</evidence>
<proteinExistence type="predicted"/>
<dbReference type="RefSeq" id="WP_168673733.1">
    <property type="nucleotide sequence ID" value="NZ_JAAVTK010000007.1"/>
</dbReference>
<sequence length="446" mass="45671">MKKNDYSILDLSVCRLLLLLWLLSTLGETASALARPVGVLVDYCFTTPDYAVLAETVGPNVNFTFHPLGATAGGNLAILYLREGPAGAYPGYTMTKNAAGDFTFSKAVAGGVVTSLYFTYEVGPGGPQRNTAATPHSYTVGTVCAVSSSNVPPTVSLTAPAASSVFAAPVTITLTANAADSDGSIAKVEFYQGTTLLGQDLTAPYAYTWTGVAGDAYSLTAKATDNGNASTTSVAVAILVQSPDGYCSTRPDYSYSAVTTGGNVAFTFHPRGATAGGNLAIVFIREGSIGAYPGYTMVKNAAGDFTFSKAIASGTVTSVYFTYEIGPGGAQQTSLTDPHIYTVGTSCRTATATATQPASLTTALSISPNPAPGRAVLTFAPGPASAFVATLYDLRGARVKTIATGTAEAGKALALPLGTEDLANGIYLVKLQTSYGVATARLVVSR</sequence>
<dbReference type="Proteomes" id="UP000717634">
    <property type="component" value="Unassembled WGS sequence"/>
</dbReference>
<name>A0ABX1HIP0_9BACT</name>
<reference evidence="1 2" key="1">
    <citation type="submission" date="2020-03" db="EMBL/GenBank/DDBJ databases">
        <title>Genomic Encyclopedia of Type Strains, Phase IV (KMG-V): Genome sequencing to study the core and pangenomes of soil and plant-associated prokaryotes.</title>
        <authorList>
            <person name="Whitman W."/>
        </authorList>
    </citation>
    <scope>NUCLEOTIDE SEQUENCE [LARGE SCALE GENOMIC DNA]</scope>
    <source>
        <strain evidence="1 2">1B</strain>
    </source>
</reference>
<accession>A0ABX1HIP0</accession>
<dbReference type="EMBL" id="JAAVTK010000007">
    <property type="protein sequence ID" value="NKI90133.1"/>
    <property type="molecule type" value="Genomic_DNA"/>
</dbReference>
<comment type="caution">
    <text evidence="1">The sequence shown here is derived from an EMBL/GenBank/DDBJ whole genome shotgun (WGS) entry which is preliminary data.</text>
</comment>
<dbReference type="Pfam" id="PF17957">
    <property type="entry name" value="Big_7"/>
    <property type="match status" value="1"/>
</dbReference>
<evidence type="ECO:0000313" key="1">
    <source>
        <dbReference type="EMBL" id="NKI90133.1"/>
    </source>
</evidence>
<organism evidence="1 2">
    <name type="scientific">Hymenobacter artigasi</name>
    <dbReference type="NCBI Taxonomy" id="2719616"/>
    <lineage>
        <taxon>Bacteria</taxon>
        <taxon>Pseudomonadati</taxon>
        <taxon>Bacteroidota</taxon>
        <taxon>Cytophagia</taxon>
        <taxon>Cytophagales</taxon>
        <taxon>Hymenobacteraceae</taxon>
        <taxon>Hymenobacter</taxon>
    </lineage>
</organism>
<protein>
    <recommendedName>
        <fullName evidence="3">T9SS type A sorting domain-containing protein</fullName>
    </recommendedName>
</protein>
<evidence type="ECO:0000313" key="2">
    <source>
        <dbReference type="Proteomes" id="UP000717634"/>
    </source>
</evidence>